<keyword evidence="4" id="KW-1185">Reference proteome</keyword>
<dbReference type="Proteomes" id="UP000054279">
    <property type="component" value="Unassembled WGS sequence"/>
</dbReference>
<dbReference type="Pfam" id="PF20151">
    <property type="entry name" value="DUF6533"/>
    <property type="match status" value="1"/>
</dbReference>
<dbReference type="InterPro" id="IPR045340">
    <property type="entry name" value="DUF6533"/>
</dbReference>
<evidence type="ECO:0000313" key="3">
    <source>
        <dbReference type="EMBL" id="KIJ24597.1"/>
    </source>
</evidence>
<name>A0A0C9U648_SPHS4</name>
<sequence>MSSNSALPQPQVDPLVVQEIYNSQLAQVLNEYAACVALTLVAYDALLTFHHQVELVWGKKGSLGSILYLLTLYATLFYIIVSLIFLFMNGPLWYISHSLMSRGNILGIISFMAVHGLLILRVYAISGGNRPITSFLVLALAARGALAVATIPDSQCTNGGLAVKEVQDLEQNTQLNLAGVDIAENTLAAVIDAASILVTLYYGRNSPGHALLGIPTATDLLFKHGILRFLIIFIWELKLAIGTKLIPSHFVDLDAVLQLCISTILVCRFVLELRGLNNGYDGTSGLEGSRQFSLFKDIGQRIHEDVLNDFALASHLTSATDIIDSIQPGQDQEGDPWSIRTLPQI</sequence>
<keyword evidence="1" id="KW-0472">Membrane</keyword>
<protein>
    <recommendedName>
        <fullName evidence="2">DUF6533 domain-containing protein</fullName>
    </recommendedName>
</protein>
<evidence type="ECO:0000259" key="2">
    <source>
        <dbReference type="Pfam" id="PF20151"/>
    </source>
</evidence>
<dbReference type="HOGENOM" id="CLU_065006_0_2_1"/>
<keyword evidence="1" id="KW-0812">Transmembrane</keyword>
<reference evidence="3 4" key="1">
    <citation type="submission" date="2014-06" db="EMBL/GenBank/DDBJ databases">
        <title>Evolutionary Origins and Diversification of the Mycorrhizal Mutualists.</title>
        <authorList>
            <consortium name="DOE Joint Genome Institute"/>
            <consortium name="Mycorrhizal Genomics Consortium"/>
            <person name="Kohler A."/>
            <person name="Kuo A."/>
            <person name="Nagy L.G."/>
            <person name="Floudas D."/>
            <person name="Copeland A."/>
            <person name="Barry K.W."/>
            <person name="Cichocki N."/>
            <person name="Veneault-Fourrey C."/>
            <person name="LaButti K."/>
            <person name="Lindquist E.A."/>
            <person name="Lipzen A."/>
            <person name="Lundell T."/>
            <person name="Morin E."/>
            <person name="Murat C."/>
            <person name="Riley R."/>
            <person name="Ohm R."/>
            <person name="Sun H."/>
            <person name="Tunlid A."/>
            <person name="Henrissat B."/>
            <person name="Grigoriev I.V."/>
            <person name="Hibbett D.S."/>
            <person name="Martin F."/>
        </authorList>
    </citation>
    <scope>NUCLEOTIDE SEQUENCE [LARGE SCALE GENOMIC DNA]</scope>
    <source>
        <strain evidence="3 4">SS14</strain>
    </source>
</reference>
<gene>
    <name evidence="3" type="ORF">M422DRAFT_274594</name>
</gene>
<feature type="domain" description="DUF6533" evidence="2">
    <location>
        <begin position="32"/>
        <end position="76"/>
    </location>
</feature>
<accession>A0A0C9U648</accession>
<evidence type="ECO:0000313" key="4">
    <source>
        <dbReference type="Proteomes" id="UP000054279"/>
    </source>
</evidence>
<dbReference type="AlphaFoldDB" id="A0A0C9U648"/>
<proteinExistence type="predicted"/>
<feature type="transmembrane region" description="Helical" evidence="1">
    <location>
        <begin position="99"/>
        <end position="120"/>
    </location>
</feature>
<keyword evidence="1" id="KW-1133">Transmembrane helix</keyword>
<dbReference type="EMBL" id="KN837474">
    <property type="protein sequence ID" value="KIJ24597.1"/>
    <property type="molecule type" value="Genomic_DNA"/>
</dbReference>
<organism evidence="3 4">
    <name type="scientific">Sphaerobolus stellatus (strain SS14)</name>
    <dbReference type="NCBI Taxonomy" id="990650"/>
    <lineage>
        <taxon>Eukaryota</taxon>
        <taxon>Fungi</taxon>
        <taxon>Dikarya</taxon>
        <taxon>Basidiomycota</taxon>
        <taxon>Agaricomycotina</taxon>
        <taxon>Agaricomycetes</taxon>
        <taxon>Phallomycetidae</taxon>
        <taxon>Geastrales</taxon>
        <taxon>Sphaerobolaceae</taxon>
        <taxon>Sphaerobolus</taxon>
    </lineage>
</organism>
<feature type="transmembrane region" description="Helical" evidence="1">
    <location>
        <begin position="66"/>
        <end position="87"/>
    </location>
</feature>
<feature type="transmembrane region" description="Helical" evidence="1">
    <location>
        <begin position="132"/>
        <end position="151"/>
    </location>
</feature>
<evidence type="ECO:0000256" key="1">
    <source>
        <dbReference type="SAM" id="Phobius"/>
    </source>
</evidence>